<comment type="caution">
    <text evidence="1">Lacks conserved residue(s) required for the propagation of feature annotation.</text>
</comment>
<reference evidence="5 6" key="1">
    <citation type="submission" date="2019-09" db="EMBL/GenBank/DDBJ databases">
        <title>Bird 10,000 Genomes (B10K) Project - Family phase.</title>
        <authorList>
            <person name="Zhang G."/>
        </authorList>
    </citation>
    <scope>NUCLEOTIDE SEQUENCE [LARGE SCALE GENOMIC DNA]</scope>
    <source>
        <strain evidence="5">B10K-DU-001-03</strain>
        <tissue evidence="5">Muscle</tissue>
    </source>
</reference>
<keyword evidence="1" id="KW-1015">Disulfide bond</keyword>
<feature type="disulfide bond" evidence="1">
    <location>
        <begin position="36"/>
        <end position="54"/>
    </location>
</feature>
<gene>
    <name evidence="5" type="primary">Tnfrsf14</name>
    <name evidence="5" type="ORF">SCLMEX_R15807</name>
</gene>
<feature type="non-terminal residue" evidence="5">
    <location>
        <position position="251"/>
    </location>
</feature>
<keyword evidence="3" id="KW-1133">Transmembrane helix</keyword>
<feature type="domain" description="TNFR-Cys" evidence="4">
    <location>
        <begin position="56"/>
        <end position="98"/>
    </location>
</feature>
<name>A0A7K8WDT3_9FURN</name>
<dbReference type="SUPFAM" id="SSF57586">
    <property type="entry name" value="TNF receptor-like"/>
    <property type="match status" value="3"/>
</dbReference>
<dbReference type="GO" id="GO:0009897">
    <property type="term" value="C:external side of plasma membrane"/>
    <property type="evidence" value="ECO:0007669"/>
    <property type="project" value="TreeGrafter"/>
</dbReference>
<dbReference type="GO" id="GO:0050830">
    <property type="term" value="P:defense response to Gram-positive bacterium"/>
    <property type="evidence" value="ECO:0007669"/>
    <property type="project" value="TreeGrafter"/>
</dbReference>
<dbReference type="Proteomes" id="UP000588334">
    <property type="component" value="Unassembled WGS sequence"/>
</dbReference>
<dbReference type="FunFam" id="2.10.50.10:FF:000007">
    <property type="entry name" value="TNF receptor superfamily member 14"/>
    <property type="match status" value="1"/>
</dbReference>
<evidence type="ECO:0000256" key="2">
    <source>
        <dbReference type="SAM" id="MobiDB-lite"/>
    </source>
</evidence>
<feature type="domain" description="TNFR-Cys" evidence="4">
    <location>
        <begin position="99"/>
        <end position="141"/>
    </location>
</feature>
<dbReference type="EMBL" id="VWZF01003560">
    <property type="protein sequence ID" value="NXF76943.1"/>
    <property type="molecule type" value="Genomic_DNA"/>
</dbReference>
<dbReference type="GO" id="GO:0046642">
    <property type="term" value="P:negative regulation of alpha-beta T cell proliferation"/>
    <property type="evidence" value="ECO:0007669"/>
    <property type="project" value="TreeGrafter"/>
</dbReference>
<dbReference type="InterPro" id="IPR008063">
    <property type="entry name" value="Fas_rcpt"/>
</dbReference>
<dbReference type="PANTHER" id="PTHR46838:SF1">
    <property type="entry name" value="TUMOR NECROSIS FACTOR RECEPTOR SUPERFAMILY MEMBER 14"/>
    <property type="match status" value="1"/>
</dbReference>
<dbReference type="GO" id="GO:0050829">
    <property type="term" value="P:defense response to Gram-negative bacterium"/>
    <property type="evidence" value="ECO:0007669"/>
    <property type="project" value="TreeGrafter"/>
</dbReference>
<feature type="domain" description="TNFR-Cys" evidence="4">
    <location>
        <begin position="20"/>
        <end position="54"/>
    </location>
</feature>
<proteinExistence type="predicted"/>
<dbReference type="PANTHER" id="PTHR46838">
    <property type="entry name" value="TUMOR NECROSIS FACTOR RECEPTOR SUPERFAMILY MEMBER 14"/>
    <property type="match status" value="1"/>
</dbReference>
<dbReference type="InterPro" id="IPR001368">
    <property type="entry name" value="TNFR/NGFR_Cys_rich_reg"/>
</dbReference>
<feature type="repeat" description="TNFR-Cys" evidence="1">
    <location>
        <begin position="56"/>
        <end position="98"/>
    </location>
</feature>
<keyword evidence="3" id="KW-0812">Transmembrane</keyword>
<keyword evidence="6" id="KW-1185">Reference proteome</keyword>
<dbReference type="PRINTS" id="PR01680">
    <property type="entry name" value="TNFACTORR6"/>
</dbReference>
<feature type="transmembrane region" description="Helical" evidence="3">
    <location>
        <begin position="178"/>
        <end position="198"/>
    </location>
</feature>
<keyword evidence="3" id="KW-0472">Membrane</keyword>
<comment type="caution">
    <text evidence="5">The sequence shown here is derived from an EMBL/GenBank/DDBJ whole genome shotgun (WGS) entry which is preliminary data.</text>
</comment>
<feature type="repeat" description="TNFR-Cys" evidence="1">
    <location>
        <begin position="20"/>
        <end position="54"/>
    </location>
</feature>
<feature type="repeat" description="TNFR-Cys" evidence="1">
    <location>
        <begin position="99"/>
        <end position="141"/>
    </location>
</feature>
<sequence>CPEVLAAVLVAQLERSDAAGCELGEYPSGTECCPMCPAGSRVFKNCTASSSTTCIPCVMGTYTHHPNGLTRCRPCKLCDEGANLLTAVACTSTKNTVCGCQPGHFCSSLEPEGCELCQPYTVCVPGTMVKEWGTYTKDHVCEVCPPGTSSAASMSESCTPWPRLEEQEPSSAPPVPTILAILVPVVVVAAAAAAGYVWQKRKRKSSKLCKYKERDCKRAPGQALRFIEEKGDQTAVPVQEVGADPEETRLE</sequence>
<dbReference type="GO" id="GO:0006955">
    <property type="term" value="P:immune response"/>
    <property type="evidence" value="ECO:0007669"/>
    <property type="project" value="InterPro"/>
</dbReference>
<feature type="non-terminal residue" evidence="5">
    <location>
        <position position="1"/>
    </location>
</feature>
<dbReference type="GO" id="GO:0007165">
    <property type="term" value="P:signal transduction"/>
    <property type="evidence" value="ECO:0007669"/>
    <property type="project" value="InterPro"/>
</dbReference>
<dbReference type="GO" id="GO:0004888">
    <property type="term" value="F:transmembrane signaling receptor activity"/>
    <property type="evidence" value="ECO:0007669"/>
    <property type="project" value="InterPro"/>
</dbReference>
<accession>A0A7K8WDT3</accession>
<dbReference type="PROSITE" id="PS50050">
    <property type="entry name" value="TNFR_NGFR_2"/>
    <property type="match status" value="3"/>
</dbReference>
<dbReference type="GO" id="GO:0002720">
    <property type="term" value="P:positive regulation of cytokine production involved in immune response"/>
    <property type="evidence" value="ECO:0007669"/>
    <property type="project" value="TreeGrafter"/>
</dbReference>
<dbReference type="PROSITE" id="PS00652">
    <property type="entry name" value="TNFR_NGFR_1"/>
    <property type="match status" value="2"/>
</dbReference>
<evidence type="ECO:0000256" key="3">
    <source>
        <dbReference type="SAM" id="Phobius"/>
    </source>
</evidence>
<dbReference type="GO" id="GO:2000406">
    <property type="term" value="P:positive regulation of T cell migration"/>
    <property type="evidence" value="ECO:0007669"/>
    <property type="project" value="TreeGrafter"/>
</dbReference>
<evidence type="ECO:0000313" key="5">
    <source>
        <dbReference type="EMBL" id="NXF76943.1"/>
    </source>
</evidence>
<dbReference type="OrthoDB" id="10031141at2759"/>
<dbReference type="Gene3D" id="2.10.50.10">
    <property type="entry name" value="Tumor Necrosis Factor Receptor, subunit A, domain 2"/>
    <property type="match status" value="3"/>
</dbReference>
<protein>
    <submittedName>
        <fullName evidence="5">TNR14 factor</fullName>
    </submittedName>
</protein>
<evidence type="ECO:0000256" key="1">
    <source>
        <dbReference type="PROSITE-ProRule" id="PRU00206"/>
    </source>
</evidence>
<dbReference type="SMART" id="SM00208">
    <property type="entry name" value="TNFR"/>
    <property type="match status" value="3"/>
</dbReference>
<evidence type="ECO:0000259" key="4">
    <source>
        <dbReference type="PROSITE" id="PS50050"/>
    </source>
</evidence>
<evidence type="ECO:0000313" key="6">
    <source>
        <dbReference type="Proteomes" id="UP000588334"/>
    </source>
</evidence>
<dbReference type="GO" id="GO:0006915">
    <property type="term" value="P:apoptotic process"/>
    <property type="evidence" value="ECO:0007669"/>
    <property type="project" value="InterPro"/>
</dbReference>
<feature type="region of interest" description="Disordered" evidence="2">
    <location>
        <begin position="228"/>
        <end position="251"/>
    </location>
</feature>
<dbReference type="AlphaFoldDB" id="A0A7K8WDT3"/>
<feature type="disulfide bond" evidence="1">
    <location>
        <begin position="123"/>
        <end position="141"/>
    </location>
</feature>
<organism evidence="5 6">
    <name type="scientific">Sclerurus mexicanus</name>
    <name type="common">tawny-throated leaftosser</name>
    <dbReference type="NCBI Taxonomy" id="265632"/>
    <lineage>
        <taxon>Eukaryota</taxon>
        <taxon>Metazoa</taxon>
        <taxon>Chordata</taxon>
        <taxon>Craniata</taxon>
        <taxon>Vertebrata</taxon>
        <taxon>Euteleostomi</taxon>
        <taxon>Archelosauria</taxon>
        <taxon>Archosauria</taxon>
        <taxon>Dinosauria</taxon>
        <taxon>Saurischia</taxon>
        <taxon>Theropoda</taxon>
        <taxon>Coelurosauria</taxon>
        <taxon>Aves</taxon>
        <taxon>Neognathae</taxon>
        <taxon>Neoaves</taxon>
        <taxon>Telluraves</taxon>
        <taxon>Australaves</taxon>
        <taxon>Passeriformes</taxon>
        <taxon>Furnariidae</taxon>
        <taxon>Sclerurus</taxon>
    </lineage>
</organism>
<dbReference type="Pfam" id="PF00020">
    <property type="entry name" value="TNFR_c6"/>
    <property type="match status" value="1"/>
</dbReference>
<feature type="disulfide bond" evidence="1">
    <location>
        <begin position="33"/>
        <end position="46"/>
    </location>
</feature>
<feature type="disulfide bond" evidence="1">
    <location>
        <begin position="57"/>
        <end position="72"/>
    </location>
</feature>